<proteinExistence type="inferred from homology"/>
<dbReference type="InterPro" id="IPR037124">
    <property type="entry name" value="Chaperonin_GroES_sf"/>
</dbReference>
<dbReference type="Proteomes" id="UP000649328">
    <property type="component" value="Unassembled WGS sequence"/>
</dbReference>
<comment type="similarity">
    <text evidence="1 4">Belongs to the GroES chaperonin family.</text>
</comment>
<evidence type="ECO:0000256" key="3">
    <source>
        <dbReference type="ARBA" id="ARBA00056825"/>
    </source>
</evidence>
<evidence type="ECO:0000256" key="4">
    <source>
        <dbReference type="RuleBase" id="RU003479"/>
    </source>
</evidence>
<dbReference type="GO" id="GO:0005524">
    <property type="term" value="F:ATP binding"/>
    <property type="evidence" value="ECO:0007669"/>
    <property type="project" value="InterPro"/>
</dbReference>
<organism evidence="5 6">
    <name type="scientific">Metschnikowia pulcherrima</name>
    <dbReference type="NCBI Taxonomy" id="27326"/>
    <lineage>
        <taxon>Eukaryota</taxon>
        <taxon>Fungi</taxon>
        <taxon>Dikarya</taxon>
        <taxon>Ascomycota</taxon>
        <taxon>Saccharomycotina</taxon>
        <taxon>Pichiomycetes</taxon>
        <taxon>Metschnikowiaceae</taxon>
        <taxon>Metschnikowia</taxon>
    </lineage>
</organism>
<dbReference type="GO" id="GO:0044183">
    <property type="term" value="F:protein folding chaperone"/>
    <property type="evidence" value="ECO:0007669"/>
    <property type="project" value="InterPro"/>
</dbReference>
<dbReference type="OrthoDB" id="184876at2759"/>
<dbReference type="GO" id="GO:0005759">
    <property type="term" value="C:mitochondrial matrix"/>
    <property type="evidence" value="ECO:0007669"/>
    <property type="project" value="TreeGrafter"/>
</dbReference>
<dbReference type="Pfam" id="PF00166">
    <property type="entry name" value="Cpn10"/>
    <property type="match status" value="1"/>
</dbReference>
<dbReference type="SUPFAM" id="SSF50129">
    <property type="entry name" value="GroES-like"/>
    <property type="match status" value="1"/>
</dbReference>
<dbReference type="FunFam" id="2.30.33.40:FF:000002">
    <property type="entry name" value="10 kDa chaperonin, mitochondrial"/>
    <property type="match status" value="1"/>
</dbReference>
<dbReference type="CDD" id="cd00320">
    <property type="entry name" value="cpn10"/>
    <property type="match status" value="1"/>
</dbReference>
<dbReference type="InterPro" id="IPR018369">
    <property type="entry name" value="Chaprnonin_Cpn10_CS"/>
</dbReference>
<dbReference type="GO" id="GO:0051082">
    <property type="term" value="F:unfolded protein binding"/>
    <property type="evidence" value="ECO:0007669"/>
    <property type="project" value="TreeGrafter"/>
</dbReference>
<dbReference type="PANTHER" id="PTHR10772:SF0">
    <property type="entry name" value="10 KDA HEAT SHOCK PROTEIN, MITOCHONDRIAL"/>
    <property type="match status" value="1"/>
</dbReference>
<dbReference type="AlphaFoldDB" id="A0A8H7GN83"/>
<accession>A0A8H7GN83</accession>
<evidence type="ECO:0000256" key="2">
    <source>
        <dbReference type="ARBA" id="ARBA00023186"/>
    </source>
</evidence>
<dbReference type="InterPro" id="IPR011032">
    <property type="entry name" value="GroES-like_sf"/>
</dbReference>
<keyword evidence="6" id="KW-1185">Reference proteome</keyword>
<dbReference type="EMBL" id="JACBPP010000012">
    <property type="protein sequence ID" value="KAF7998688.1"/>
    <property type="molecule type" value="Genomic_DNA"/>
</dbReference>
<dbReference type="Gene3D" id="2.30.33.40">
    <property type="entry name" value="GroES chaperonin"/>
    <property type="match status" value="1"/>
</dbReference>
<evidence type="ECO:0000313" key="5">
    <source>
        <dbReference type="EMBL" id="KAF7998688.1"/>
    </source>
</evidence>
<comment type="caution">
    <text evidence="5">The sequence shown here is derived from an EMBL/GenBank/DDBJ whole genome shotgun (WGS) entry which is preliminary data.</text>
</comment>
<gene>
    <name evidence="5" type="ORF">HF325_006872</name>
</gene>
<dbReference type="SMART" id="SM00883">
    <property type="entry name" value="Cpn10"/>
    <property type="match status" value="1"/>
</dbReference>
<dbReference type="PRINTS" id="PR00297">
    <property type="entry name" value="CHAPERONIN10"/>
</dbReference>
<dbReference type="PROSITE" id="PS00681">
    <property type="entry name" value="CHAPERONINS_CPN10"/>
    <property type="match status" value="1"/>
</dbReference>
<dbReference type="GO" id="GO:0046872">
    <property type="term" value="F:metal ion binding"/>
    <property type="evidence" value="ECO:0007669"/>
    <property type="project" value="TreeGrafter"/>
</dbReference>
<name>A0A8H7GN83_9ASCO</name>
<dbReference type="PANTHER" id="PTHR10772">
    <property type="entry name" value="10 KDA HEAT SHOCK PROTEIN"/>
    <property type="match status" value="1"/>
</dbReference>
<reference evidence="5" key="1">
    <citation type="submission" date="2020-10" db="EMBL/GenBank/DDBJ databases">
        <title>The Whole-Genome Sequence of Metschnikowia persimmonesis, a Novel Endophytic Yeast Species Isolated from Medicinal Plant Diospyros kaki Thumb.</title>
        <authorList>
            <person name="Rahmat E."/>
            <person name="Kang Y."/>
        </authorList>
    </citation>
    <scope>NUCLEOTIDE SEQUENCE</scope>
    <source>
        <strain evidence="5">KIOM G15050</strain>
    </source>
</reference>
<dbReference type="InterPro" id="IPR020818">
    <property type="entry name" value="Chaperonin_GroES"/>
</dbReference>
<comment type="function">
    <text evidence="3">Eukaryotic CPN10 homolog which is essential for mitochondrial protein biogenesis, together with CPN60. Binds to CPN60 in the presence of Mg-ATP and suppresses the ATPase activity of the latter.</text>
</comment>
<evidence type="ECO:0000313" key="6">
    <source>
        <dbReference type="Proteomes" id="UP000649328"/>
    </source>
</evidence>
<dbReference type="HAMAP" id="MF_00580">
    <property type="entry name" value="CH10"/>
    <property type="match status" value="1"/>
</dbReference>
<sequence>MVCITRLKSAVGSFLKNVNNLKPLFDRVLVQRMKPALKTSSGIYIPEKNQEKLNQGTVVAAGPGVTDVSTGKLIPVAVQAGDKVLLPNFGGSPVKVGEEEYLLFSDREIMAKIEN</sequence>
<dbReference type="GO" id="GO:0051087">
    <property type="term" value="F:protein-folding chaperone binding"/>
    <property type="evidence" value="ECO:0007669"/>
    <property type="project" value="TreeGrafter"/>
</dbReference>
<protein>
    <submittedName>
        <fullName evidence="5">Uncharacterized protein</fullName>
    </submittedName>
</protein>
<keyword evidence="2 4" id="KW-0143">Chaperone</keyword>
<evidence type="ECO:0000256" key="1">
    <source>
        <dbReference type="ARBA" id="ARBA00006975"/>
    </source>
</evidence>